<evidence type="ECO:0000313" key="2">
    <source>
        <dbReference type="Proteomes" id="UP000184932"/>
    </source>
</evidence>
<organism evidence="1 2">
    <name type="scientific">Vannielia litorea</name>
    <dbReference type="NCBI Taxonomy" id="1217970"/>
    <lineage>
        <taxon>Bacteria</taxon>
        <taxon>Pseudomonadati</taxon>
        <taxon>Pseudomonadota</taxon>
        <taxon>Alphaproteobacteria</taxon>
        <taxon>Rhodobacterales</taxon>
        <taxon>Paracoccaceae</taxon>
        <taxon>Vannielia</taxon>
    </lineage>
</organism>
<dbReference type="Proteomes" id="UP000184932">
    <property type="component" value="Unassembled WGS sequence"/>
</dbReference>
<name>A0A1N6HNF3_9RHOB</name>
<dbReference type="EMBL" id="FSRL01000001">
    <property type="protein sequence ID" value="SIO21185.1"/>
    <property type="molecule type" value="Genomic_DNA"/>
</dbReference>
<reference evidence="2" key="1">
    <citation type="submission" date="2016-11" db="EMBL/GenBank/DDBJ databases">
        <authorList>
            <person name="Varghese N."/>
            <person name="Submissions S."/>
        </authorList>
    </citation>
    <scope>NUCLEOTIDE SEQUENCE [LARGE SCALE GENOMIC DNA]</scope>
    <source>
        <strain evidence="2">DSM 29440</strain>
    </source>
</reference>
<dbReference type="AlphaFoldDB" id="A0A1N6HNF3"/>
<accession>A0A1N6HNF3</accession>
<keyword evidence="2" id="KW-1185">Reference proteome</keyword>
<keyword evidence="1" id="KW-0418">Kinase</keyword>
<dbReference type="STRING" id="1217970.SAMN05444002_3534"/>
<evidence type="ECO:0000313" key="1">
    <source>
        <dbReference type="EMBL" id="SIO21185.1"/>
    </source>
</evidence>
<dbReference type="CDD" id="cd24082">
    <property type="entry name" value="ASKHA_NBD_GspK-like"/>
    <property type="match status" value="1"/>
</dbReference>
<dbReference type="Gene3D" id="3.30.420.40">
    <property type="match status" value="2"/>
</dbReference>
<dbReference type="GO" id="GO:0016301">
    <property type="term" value="F:kinase activity"/>
    <property type="evidence" value="ECO:0007669"/>
    <property type="project" value="UniProtKB-KW"/>
</dbReference>
<sequence length="301" mass="29348">MSVERNAGAVLPRSACDNGAMTGPRAIGCDGGGSGSRLVLVWDGLRHEVTGGPANATSDLAGAVAEVAGLLERAAAAAGVPCSALAGVPAHFALAGVVTGEIAEEVARALPVPGVVEEDRRAAVRGALGARAGFVAGIGTGSYLARQGPEGFASIGGHGLVLGDEASGAWLGRALLKAVLAEADGLAEGSDLTRAVSGEMGGVAGVVGFAATAGPQEFARLAPRMFAAEGDPVVAAILEEGAGYIVRGLEALGWQAGDALCLTGGVGPRYAGLLPGGMQAALVEPEGSGLEGALALALEQA</sequence>
<gene>
    <name evidence="1" type="ORF">SAMN05444002_3534</name>
</gene>
<protein>
    <submittedName>
        <fullName evidence="1">Glucosamine kinase</fullName>
    </submittedName>
</protein>
<dbReference type="SUPFAM" id="SSF53067">
    <property type="entry name" value="Actin-like ATPase domain"/>
    <property type="match status" value="2"/>
</dbReference>
<dbReference type="InterPro" id="IPR043129">
    <property type="entry name" value="ATPase_NBD"/>
</dbReference>
<proteinExistence type="predicted"/>
<keyword evidence="1" id="KW-0808">Transferase</keyword>